<dbReference type="InterPro" id="IPR036805">
    <property type="entry name" value="Tscrpt_elong_fac_GreA/B_N_sf"/>
</dbReference>
<dbReference type="NCBIfam" id="TIGR01462">
    <property type="entry name" value="greA"/>
    <property type="match status" value="1"/>
</dbReference>
<dbReference type="GO" id="GO:0070063">
    <property type="term" value="F:RNA polymerase binding"/>
    <property type="evidence" value="ECO:0007669"/>
    <property type="project" value="InterPro"/>
</dbReference>
<evidence type="ECO:0000256" key="9">
    <source>
        <dbReference type="RuleBase" id="RU000556"/>
    </source>
</evidence>
<dbReference type="InterPro" id="IPR022691">
    <property type="entry name" value="Tscrpt_elong_fac_GreA/B_N"/>
</dbReference>
<keyword evidence="13" id="KW-1185">Reference proteome</keyword>
<keyword evidence="3 8" id="KW-0805">Transcription regulation</keyword>
<keyword evidence="12" id="KW-0648">Protein biosynthesis</keyword>
<dbReference type="Gene3D" id="3.10.50.30">
    <property type="entry name" value="Transcription elongation factor, GreA/GreB, C-terminal domain"/>
    <property type="match status" value="1"/>
</dbReference>
<dbReference type="Proteomes" id="UP000232196">
    <property type="component" value="Unassembled WGS sequence"/>
</dbReference>
<dbReference type="PANTHER" id="PTHR30437">
    <property type="entry name" value="TRANSCRIPTION ELONGATION FACTOR GREA"/>
    <property type="match status" value="1"/>
</dbReference>
<evidence type="ECO:0000256" key="8">
    <source>
        <dbReference type="HAMAP-Rule" id="MF_00105"/>
    </source>
</evidence>
<dbReference type="HAMAP" id="MF_00105">
    <property type="entry name" value="GreA_GreB"/>
    <property type="match status" value="1"/>
</dbReference>
<dbReference type="OrthoDB" id="9808774at2"/>
<dbReference type="InterPro" id="IPR011990">
    <property type="entry name" value="TPR-like_helical_dom_sf"/>
</dbReference>
<evidence type="ECO:0000256" key="4">
    <source>
        <dbReference type="ARBA" id="ARBA00023125"/>
    </source>
</evidence>
<feature type="domain" description="Transcription elongation factor GreA/GreB N-terminal" evidence="11">
    <location>
        <begin position="767"/>
        <end position="836"/>
    </location>
</feature>
<dbReference type="InterPro" id="IPR023459">
    <property type="entry name" value="Tscrpt_elong_fac_GreA/B_fam"/>
</dbReference>
<dbReference type="InterPro" id="IPR018151">
    <property type="entry name" value="TF_GreA/GreB_CS"/>
</dbReference>
<dbReference type="Gene3D" id="1.25.40.10">
    <property type="entry name" value="Tetratricopeptide repeat domain"/>
    <property type="match status" value="1"/>
</dbReference>
<keyword evidence="8" id="KW-0175">Coiled coil</keyword>
<keyword evidence="4 8" id="KW-0238">DNA-binding</keyword>
<dbReference type="GO" id="GO:0006354">
    <property type="term" value="P:DNA-templated transcription elongation"/>
    <property type="evidence" value="ECO:0007669"/>
    <property type="project" value="TreeGrafter"/>
</dbReference>
<evidence type="ECO:0000259" key="11">
    <source>
        <dbReference type="Pfam" id="PF03449"/>
    </source>
</evidence>
<dbReference type="InterPro" id="IPR006359">
    <property type="entry name" value="Tscrpt_elong_fac_GreA"/>
</dbReference>
<dbReference type="Gene3D" id="1.10.287.180">
    <property type="entry name" value="Transcription elongation factor, GreA/GreB, N-terminal domain"/>
    <property type="match status" value="1"/>
</dbReference>
<keyword evidence="5 8" id="KW-0804">Transcription</keyword>
<dbReference type="SUPFAM" id="SSF46557">
    <property type="entry name" value="GreA transcript cleavage protein, N-terminal domain"/>
    <property type="match status" value="1"/>
</dbReference>
<dbReference type="SUPFAM" id="SSF54534">
    <property type="entry name" value="FKBP-like"/>
    <property type="match status" value="1"/>
</dbReference>
<dbReference type="FunFam" id="1.10.287.180:FF:000001">
    <property type="entry name" value="Transcription elongation factor GreA"/>
    <property type="match status" value="1"/>
</dbReference>
<evidence type="ECO:0000256" key="5">
    <source>
        <dbReference type="ARBA" id="ARBA00023163"/>
    </source>
</evidence>
<sequence>MSNETATTAETKPASELDKLTSLFNEEIYVRSDANSIPASKFKIYDDLIESFQSSGLIDSAKTKLEEHLADHPESISARYMLGLLGLQKGSIDAASYFKTLLDSFKQASKWVIIEHITDNILKFGEDRYALRFKAEALEKLKKNKELKPILEKLAKQDRKNPEIAKKYALAILDENKEKAVAYLKQAIETFAKTKEYVQFEEIWPIFVSNSHDDIQFVEKIERILLGHREKTRLAGYLYPLVEPFKITEDWDRVIYLLKKILDHEPVSNKARNELIRVYKLKYANHSLLEDFLKMSELGNNRKPVKVCISNFERNIVFDTGNYVLHRNWGVGKIVSISPNGDSIFVDFKDKKNHKLSIQMAITSLKPLKGDHIWVRFYEDKPSVVSLFENDVPGFFKELLTSFENHMLVAEMKAEIAGKFIPVVDWSKWWNKAKNVIKKEDNLGFNPKKKDELWYREKPITYAEELTEKFNANTDPAKRLDIAIEALRNKEEAESAIDTFAHHYFEEEQTHDSFRKIVAYLYLDEVASTMEGEDGSPYDFQRYQKLDDVSKIVKSLKREEVLEYSSRISNLDIKKSFVDLVKKSHSDWVNILVGLLFEVPVKNNKYVVSVLEADGKFAELNLFIETSSSRAKENPEVFLWVAKSILLKTWEEEWMNVSRQDLILRVLRLLKPLNKIEEKGTKLKNTCQEILFGNDAAVISEAIQNGDSEYIRKVYALYREVPYIEETEKDKLMSLIRALKPDLIWEEEDDDEEEEDVLARIPENAVLVTRRALNAKKAEFDHLVNVEMPENSRDIGEAQERGDLRENAEYKAAMEKQVQLQAQIKKLEAELKAAIVLDLSNVKTDRINIGTTVKLKNESSGEDQTYSILGAWDADTEKNIISYQSPLAKSLLGKKVGDNASLNLGGAETKFKVLQISRYSLQNQD</sequence>
<dbReference type="PANTHER" id="PTHR30437:SF4">
    <property type="entry name" value="TRANSCRIPTION ELONGATION FACTOR GREA"/>
    <property type="match status" value="1"/>
</dbReference>
<dbReference type="InterPro" id="IPR036953">
    <property type="entry name" value="GreA/GreB_C_sf"/>
</dbReference>
<comment type="function">
    <text evidence="6 8 9">Necessary for efficient RNA polymerase transcription elongation past template-encoded arresting sites. The arresting sites in DNA have the property of trapping a certain fraction of elongating RNA polymerases that pass through, resulting in locked ternary complexes. Cleavage of the nascent transcript by cleavage factors such as GreA or GreB allows the resumption of elongation from the new 3'terminus. GreA releases sequences of 2 to 3 nucleotides.</text>
</comment>
<comment type="caution">
    <text evidence="12">The sequence shown here is derived from an EMBL/GenBank/DDBJ whole genome shotgun (WGS) entry which is preliminary data.</text>
</comment>
<evidence type="ECO:0000259" key="10">
    <source>
        <dbReference type="Pfam" id="PF01272"/>
    </source>
</evidence>
<dbReference type="InterPro" id="IPR028624">
    <property type="entry name" value="Tscrpt_elong_fac_GreA/B"/>
</dbReference>
<accession>A0A2M9XCV1</accession>
<dbReference type="GO" id="GO:0003746">
    <property type="term" value="F:translation elongation factor activity"/>
    <property type="evidence" value="ECO:0007669"/>
    <property type="project" value="UniProtKB-KW"/>
</dbReference>
<dbReference type="RefSeq" id="WP_100706872.1">
    <property type="nucleotide sequence ID" value="NZ_NPDL01000011.1"/>
</dbReference>
<evidence type="ECO:0000313" key="12">
    <source>
        <dbReference type="EMBL" id="PJZ25517.1"/>
    </source>
</evidence>
<reference evidence="12 13" key="1">
    <citation type="submission" date="2017-07" db="EMBL/GenBank/DDBJ databases">
        <title>Leptospira spp. isolated from tropical soils.</title>
        <authorList>
            <person name="Thibeaux R."/>
            <person name="Iraola G."/>
            <person name="Ferres I."/>
            <person name="Bierque E."/>
            <person name="Girault D."/>
            <person name="Soupe-Gilbert M.-E."/>
            <person name="Picardeau M."/>
            <person name="Goarant C."/>
        </authorList>
    </citation>
    <scope>NUCLEOTIDE SEQUENCE [LARGE SCALE GENOMIC DNA]</scope>
    <source>
        <strain evidence="12 13">MCA1-C-A1</strain>
    </source>
</reference>
<evidence type="ECO:0000313" key="13">
    <source>
        <dbReference type="Proteomes" id="UP000232196"/>
    </source>
</evidence>
<dbReference type="Pfam" id="PF03449">
    <property type="entry name" value="GreA_GreB_N"/>
    <property type="match status" value="1"/>
</dbReference>
<name>A0A2M9XCV1_9LEPT</name>
<dbReference type="SUPFAM" id="SSF48452">
    <property type="entry name" value="TPR-like"/>
    <property type="match status" value="1"/>
</dbReference>
<dbReference type="PROSITE" id="PS00830">
    <property type="entry name" value="GREAB_2"/>
    <property type="match status" value="1"/>
</dbReference>
<evidence type="ECO:0000256" key="7">
    <source>
        <dbReference type="ARBA" id="ARBA00030776"/>
    </source>
</evidence>
<keyword evidence="12" id="KW-0251">Elongation factor</keyword>
<protein>
    <recommendedName>
        <fullName evidence="2 8">Transcription elongation factor GreA</fullName>
    </recommendedName>
    <alternativeName>
        <fullName evidence="7 8">Transcript cleavage factor GreA</fullName>
    </alternativeName>
</protein>
<feature type="domain" description="Transcription elongation factor GreA/GreB C-terminal" evidence="10">
    <location>
        <begin position="844"/>
        <end position="917"/>
    </location>
</feature>
<dbReference type="AlphaFoldDB" id="A0A2M9XCV1"/>
<dbReference type="EMBL" id="NPDN01000005">
    <property type="protein sequence ID" value="PJZ25517.1"/>
    <property type="molecule type" value="Genomic_DNA"/>
</dbReference>
<dbReference type="NCBIfam" id="NF011309">
    <property type="entry name" value="PRK14720.1"/>
    <property type="match status" value="1"/>
</dbReference>
<evidence type="ECO:0000256" key="3">
    <source>
        <dbReference type="ARBA" id="ARBA00023015"/>
    </source>
</evidence>
<organism evidence="12 13">
    <name type="scientific">Leptospira hartskeerlii</name>
    <dbReference type="NCBI Taxonomy" id="2023177"/>
    <lineage>
        <taxon>Bacteria</taxon>
        <taxon>Pseudomonadati</taxon>
        <taxon>Spirochaetota</taxon>
        <taxon>Spirochaetia</taxon>
        <taxon>Leptospirales</taxon>
        <taxon>Leptospiraceae</taxon>
        <taxon>Leptospira</taxon>
    </lineage>
</organism>
<proteinExistence type="inferred from homology"/>
<feature type="coiled-coil region" evidence="8">
    <location>
        <begin position="810"/>
        <end position="837"/>
    </location>
</feature>
<evidence type="ECO:0000256" key="2">
    <source>
        <dbReference type="ARBA" id="ARBA00013729"/>
    </source>
</evidence>
<gene>
    <name evidence="8" type="primary">greA</name>
    <name evidence="12" type="ORF">CH357_11435</name>
</gene>
<evidence type="ECO:0000256" key="6">
    <source>
        <dbReference type="ARBA" id="ARBA00024916"/>
    </source>
</evidence>
<evidence type="ECO:0000256" key="1">
    <source>
        <dbReference type="ARBA" id="ARBA00008213"/>
    </source>
</evidence>
<dbReference type="GO" id="GO:0003677">
    <property type="term" value="F:DNA binding"/>
    <property type="evidence" value="ECO:0007669"/>
    <property type="project" value="UniProtKB-UniRule"/>
</dbReference>
<dbReference type="FunFam" id="3.10.50.30:FF:000004">
    <property type="entry name" value="Transcription elongation factor GreA"/>
    <property type="match status" value="1"/>
</dbReference>
<dbReference type="InterPro" id="IPR001437">
    <property type="entry name" value="Tscrpt_elong_fac_GreA/B_C"/>
</dbReference>
<dbReference type="Pfam" id="PF01272">
    <property type="entry name" value="GreA_GreB"/>
    <property type="match status" value="1"/>
</dbReference>
<comment type="similarity">
    <text evidence="1 8 9">Belongs to the GreA/GreB family.</text>
</comment>
<dbReference type="GO" id="GO:0032784">
    <property type="term" value="P:regulation of DNA-templated transcription elongation"/>
    <property type="evidence" value="ECO:0007669"/>
    <property type="project" value="UniProtKB-UniRule"/>
</dbReference>